<evidence type="ECO:0000313" key="1">
    <source>
        <dbReference type="EMBL" id="QCD86468.1"/>
    </source>
</evidence>
<keyword evidence="2" id="KW-1185">Reference proteome</keyword>
<gene>
    <name evidence="1" type="ORF">DEO72_LG3g991</name>
</gene>
<reference evidence="1 2" key="1">
    <citation type="submission" date="2019-04" db="EMBL/GenBank/DDBJ databases">
        <title>An improved genome assembly and genetic linkage map for asparagus bean, Vigna unguiculata ssp. sesquipedialis.</title>
        <authorList>
            <person name="Xia Q."/>
            <person name="Zhang R."/>
            <person name="Dong Y."/>
        </authorList>
    </citation>
    <scope>NUCLEOTIDE SEQUENCE [LARGE SCALE GENOMIC DNA]</scope>
    <source>
        <tissue evidence="1">Leaf</tissue>
    </source>
</reference>
<evidence type="ECO:0000313" key="2">
    <source>
        <dbReference type="Proteomes" id="UP000501690"/>
    </source>
</evidence>
<sequence length="145" mass="16596">MHIQRNNPLSLRCHLVLPKRRQVKPIVDRLAEAKAAKHHTLRRSLELQVSLSEITLTARHHTSYWPMSTQVSPGGITLSARRQALQTLSNFVAIAWRFKPHHHALHQYSETYCHSCTVSNTLKSILVLILNTTSITGYCQQHFKS</sequence>
<accession>A0A4D6LD67</accession>
<protein>
    <submittedName>
        <fullName evidence="1">Uncharacterized protein</fullName>
    </submittedName>
</protein>
<proteinExistence type="predicted"/>
<name>A0A4D6LD67_VIGUN</name>
<organism evidence="1 2">
    <name type="scientific">Vigna unguiculata</name>
    <name type="common">Cowpea</name>
    <dbReference type="NCBI Taxonomy" id="3917"/>
    <lineage>
        <taxon>Eukaryota</taxon>
        <taxon>Viridiplantae</taxon>
        <taxon>Streptophyta</taxon>
        <taxon>Embryophyta</taxon>
        <taxon>Tracheophyta</taxon>
        <taxon>Spermatophyta</taxon>
        <taxon>Magnoliopsida</taxon>
        <taxon>eudicotyledons</taxon>
        <taxon>Gunneridae</taxon>
        <taxon>Pentapetalae</taxon>
        <taxon>rosids</taxon>
        <taxon>fabids</taxon>
        <taxon>Fabales</taxon>
        <taxon>Fabaceae</taxon>
        <taxon>Papilionoideae</taxon>
        <taxon>50 kb inversion clade</taxon>
        <taxon>NPAAA clade</taxon>
        <taxon>indigoferoid/millettioid clade</taxon>
        <taxon>Phaseoleae</taxon>
        <taxon>Vigna</taxon>
    </lineage>
</organism>
<dbReference type="EMBL" id="CP039347">
    <property type="protein sequence ID" value="QCD86468.1"/>
    <property type="molecule type" value="Genomic_DNA"/>
</dbReference>
<dbReference type="Proteomes" id="UP000501690">
    <property type="component" value="Linkage Group LG3"/>
</dbReference>
<dbReference type="AlphaFoldDB" id="A0A4D6LD67"/>